<dbReference type="Gene3D" id="3.40.630.30">
    <property type="match status" value="1"/>
</dbReference>
<dbReference type="SUPFAM" id="SSF55729">
    <property type="entry name" value="Acyl-CoA N-acyltransferases (Nat)"/>
    <property type="match status" value="1"/>
</dbReference>
<reference evidence="3 4" key="1">
    <citation type="submission" date="2017-02" db="EMBL/GenBank/DDBJ databases">
        <title>Legionella quilivanii strain from human: case report and whole genome sequencing analysis.</title>
        <authorList>
            <person name="Lalancette C."/>
            <person name="Leduc J.-M."/>
            <person name="Levesque S."/>
            <person name="Fournier E."/>
            <person name="Saoud J."/>
            <person name="Faucher S.P."/>
            <person name="Bernard K."/>
            <person name="Martineau C."/>
            <person name="Longtin J."/>
        </authorList>
    </citation>
    <scope>NUCLEOTIDE SEQUENCE [LARGE SCALE GENOMIC DNA]</scope>
    <source>
        <strain evidence="3 4">ID143958</strain>
    </source>
</reference>
<dbReference type="PANTHER" id="PTHR31438">
    <property type="entry name" value="LYSINE N-ACYLTRANSFERASE C17G9.06C-RELATED"/>
    <property type="match status" value="1"/>
</dbReference>
<evidence type="ECO:0000313" key="3">
    <source>
        <dbReference type="EMBL" id="RAP35986.1"/>
    </source>
</evidence>
<dbReference type="AlphaFoldDB" id="A0A364LI06"/>
<dbReference type="EMBL" id="MVJN01000007">
    <property type="protein sequence ID" value="RAP35986.1"/>
    <property type="molecule type" value="Genomic_DNA"/>
</dbReference>
<dbReference type="Pfam" id="PF13523">
    <property type="entry name" value="Acetyltransf_8"/>
    <property type="match status" value="1"/>
</dbReference>
<dbReference type="GO" id="GO:0046677">
    <property type="term" value="P:response to antibiotic"/>
    <property type="evidence" value="ECO:0007669"/>
    <property type="project" value="UniProtKB-KW"/>
</dbReference>
<accession>A0A364LI06</accession>
<dbReference type="GO" id="GO:0016410">
    <property type="term" value="F:N-acyltransferase activity"/>
    <property type="evidence" value="ECO:0007669"/>
    <property type="project" value="TreeGrafter"/>
</dbReference>
<comment type="caution">
    <text evidence="3">The sequence shown here is derived from an EMBL/GenBank/DDBJ whole genome shotgun (WGS) entry which is preliminary data.</text>
</comment>
<gene>
    <name evidence="3" type="ORF">B1207_10455</name>
</gene>
<sequence length="186" mass="21847">MELEFFNMSIIKFQKLSYEDVPMLFKWFNLSHVQEYYSLRYWSKDEVLHKLEPYITGEKPVSGFLIKIDDKAVGYIQTYKVIDFPWDNQDLPNEIINNSAGIDLFIGDAALLGKGFGYKIIDQFLAESIWPEFNYCIVDPQINNKPAIRCYEKLGFKQHKIIETKDALNIDTYLMLMIKHKDNILA</sequence>
<name>A0A364LI06_9GAMM</name>
<evidence type="ECO:0000259" key="2">
    <source>
        <dbReference type="PROSITE" id="PS51186"/>
    </source>
</evidence>
<evidence type="ECO:0000256" key="1">
    <source>
        <dbReference type="ARBA" id="ARBA00023251"/>
    </source>
</evidence>
<proteinExistence type="predicted"/>
<dbReference type="InterPro" id="IPR000182">
    <property type="entry name" value="GNAT_dom"/>
</dbReference>
<dbReference type="Proteomes" id="UP000249458">
    <property type="component" value="Unassembled WGS sequence"/>
</dbReference>
<dbReference type="PROSITE" id="PS51186">
    <property type="entry name" value="GNAT"/>
    <property type="match status" value="1"/>
</dbReference>
<dbReference type="InterPro" id="IPR016181">
    <property type="entry name" value="Acyl_CoA_acyltransferase"/>
</dbReference>
<dbReference type="PANTHER" id="PTHR31438:SF1">
    <property type="entry name" value="LYSINE N-ACYLTRANSFERASE C17G9.06C-RELATED"/>
    <property type="match status" value="1"/>
</dbReference>
<keyword evidence="1" id="KW-0046">Antibiotic resistance</keyword>
<evidence type="ECO:0000313" key="4">
    <source>
        <dbReference type="Proteomes" id="UP000249458"/>
    </source>
</evidence>
<feature type="domain" description="N-acetyltransferase" evidence="2">
    <location>
        <begin position="11"/>
        <end position="179"/>
    </location>
</feature>
<protein>
    <recommendedName>
        <fullName evidence="2">N-acetyltransferase domain-containing protein</fullName>
    </recommendedName>
</protein>
<organism evidence="3 4">
    <name type="scientific">Legionella quinlivanii</name>
    <dbReference type="NCBI Taxonomy" id="45073"/>
    <lineage>
        <taxon>Bacteria</taxon>
        <taxon>Pseudomonadati</taxon>
        <taxon>Pseudomonadota</taxon>
        <taxon>Gammaproteobacteria</taxon>
        <taxon>Legionellales</taxon>
        <taxon>Legionellaceae</taxon>
        <taxon>Legionella</taxon>
    </lineage>
</organism>